<evidence type="ECO:0000256" key="5">
    <source>
        <dbReference type="ARBA" id="ARBA00022490"/>
    </source>
</evidence>
<dbReference type="CDD" id="cd00501">
    <property type="entry name" value="Peptidase_C15"/>
    <property type="match status" value="1"/>
</dbReference>
<evidence type="ECO:0000313" key="12">
    <source>
        <dbReference type="EMBL" id="EMB33235.1"/>
    </source>
</evidence>
<dbReference type="GO" id="GO:0016920">
    <property type="term" value="F:pyroglutamyl-peptidase activity"/>
    <property type="evidence" value="ECO:0007669"/>
    <property type="project" value="UniProtKB-UniRule"/>
</dbReference>
<dbReference type="InterPro" id="IPR029762">
    <property type="entry name" value="PGP-I_bact-type"/>
</dbReference>
<name>A0A0E2E464_TREDN</name>
<dbReference type="InterPro" id="IPR016125">
    <property type="entry name" value="Peptidase_C15-like"/>
</dbReference>
<evidence type="ECO:0000256" key="9">
    <source>
        <dbReference type="HAMAP-Rule" id="MF_00417"/>
    </source>
</evidence>
<evidence type="ECO:0000256" key="3">
    <source>
        <dbReference type="ARBA" id="ARBA00004496"/>
    </source>
</evidence>
<dbReference type="GO" id="GO:0005829">
    <property type="term" value="C:cytosol"/>
    <property type="evidence" value="ECO:0007669"/>
    <property type="project" value="InterPro"/>
</dbReference>
<dbReference type="InterPro" id="IPR033694">
    <property type="entry name" value="PGPEP1_Cys_AS"/>
</dbReference>
<comment type="similarity">
    <text evidence="4 9">Belongs to the peptidase C15 family.</text>
</comment>
<comment type="function">
    <text evidence="2 9">Removes 5-oxoproline from various penultimate amino acid residues except L-proline.</text>
</comment>
<dbReference type="NCBIfam" id="NF009676">
    <property type="entry name" value="PRK13197.1"/>
    <property type="match status" value="1"/>
</dbReference>
<dbReference type="PATRIC" id="fig|999432.5.peg.1655"/>
<organism evidence="12">
    <name type="scientific">Treponema denticola H-22</name>
    <dbReference type="NCBI Taxonomy" id="999432"/>
    <lineage>
        <taxon>Bacteria</taxon>
        <taxon>Pseudomonadati</taxon>
        <taxon>Spirochaetota</taxon>
        <taxon>Spirochaetia</taxon>
        <taxon>Spirochaetales</taxon>
        <taxon>Treponemataceae</taxon>
        <taxon>Treponema</taxon>
    </lineage>
</organism>
<keyword evidence="6 9" id="KW-0645">Protease</keyword>
<dbReference type="NCBIfam" id="TIGR00504">
    <property type="entry name" value="pyro_pdase"/>
    <property type="match status" value="1"/>
</dbReference>
<dbReference type="EMBL" id="AGDV01000012">
    <property type="protein sequence ID" value="EMB33235.1"/>
    <property type="molecule type" value="Genomic_DNA"/>
</dbReference>
<comment type="subunit">
    <text evidence="9">Homotetramer.</text>
</comment>
<dbReference type="PROSITE" id="PS01334">
    <property type="entry name" value="PYRASE_CYS"/>
    <property type="match status" value="1"/>
</dbReference>
<dbReference type="InterPro" id="IPR036440">
    <property type="entry name" value="Peptidase_C15-like_sf"/>
</dbReference>
<dbReference type="HOGENOM" id="CLU_043960_4_0_12"/>
<evidence type="ECO:0000256" key="10">
    <source>
        <dbReference type="PROSITE-ProRule" id="PRU10076"/>
    </source>
</evidence>
<dbReference type="Gene3D" id="3.40.630.20">
    <property type="entry name" value="Peptidase C15, pyroglutamyl peptidase I-like"/>
    <property type="match status" value="1"/>
</dbReference>
<dbReference type="PANTHER" id="PTHR23402:SF1">
    <property type="entry name" value="PYROGLUTAMYL-PEPTIDASE I"/>
    <property type="match status" value="1"/>
</dbReference>
<dbReference type="InterPro" id="IPR000816">
    <property type="entry name" value="Peptidase_C15"/>
</dbReference>
<keyword evidence="5 9" id="KW-0963">Cytoplasm</keyword>
<sequence length="217" mass="23098">MKILVTGFDPFGGEKINPALETIKLLPNEILGAKIIKLEIPTVIGKSVAKIKEMIEKENPDVVLSIGQAGNRADISVERIGINIDDCRIPDNEGNQPIDEPVVKDGPAAYFVTLPIKAIVEKVKSGKIPASISNTAGTFICNHVCYGVAHIAAARTAQGKPMKSGFIHIPFLPEQVIGKPALTPSMSLEMIVKGIELAIEAIVENDADIKVSGGKIC</sequence>
<dbReference type="Pfam" id="PF01470">
    <property type="entry name" value="Peptidase_C15"/>
    <property type="match status" value="1"/>
</dbReference>
<accession>A0A0E2E464</accession>
<dbReference type="GO" id="GO:0006508">
    <property type="term" value="P:proteolysis"/>
    <property type="evidence" value="ECO:0007669"/>
    <property type="project" value="UniProtKB-KW"/>
</dbReference>
<evidence type="ECO:0000256" key="4">
    <source>
        <dbReference type="ARBA" id="ARBA00006641"/>
    </source>
</evidence>
<keyword evidence="7 9" id="KW-0378">Hydrolase</keyword>
<dbReference type="SUPFAM" id="SSF53182">
    <property type="entry name" value="Pyrrolidone carboxyl peptidase (pyroglutamate aminopeptidase)"/>
    <property type="match status" value="1"/>
</dbReference>
<dbReference type="EC" id="3.4.19.3" evidence="9"/>
<evidence type="ECO:0000256" key="2">
    <source>
        <dbReference type="ARBA" id="ARBA00002280"/>
    </source>
</evidence>
<feature type="active site" evidence="9 11">
    <location>
        <position position="141"/>
    </location>
</feature>
<dbReference type="RefSeq" id="WP_002684727.1">
    <property type="nucleotide sequence ID" value="NZ_CM001795.1"/>
</dbReference>
<dbReference type="Proteomes" id="UP000011705">
    <property type="component" value="Chromosome"/>
</dbReference>
<reference evidence="12" key="1">
    <citation type="submission" date="2012-01" db="EMBL/GenBank/DDBJ databases">
        <title>The Genome Sequence of Treponema denticola H-22.</title>
        <authorList>
            <consortium name="The Broad Institute Genome Sequencing Platform"/>
            <person name="Earl A."/>
            <person name="Ward D."/>
            <person name="Feldgarden M."/>
            <person name="Gevers D."/>
            <person name="Blanton J.M."/>
            <person name="Fenno C.J."/>
            <person name="Baranova O.V."/>
            <person name="Mathney J."/>
            <person name="Dewhirst F.E."/>
            <person name="Izard J."/>
            <person name="Young S.K."/>
            <person name="Zeng Q."/>
            <person name="Gargeya S."/>
            <person name="Fitzgerald M."/>
            <person name="Haas B."/>
            <person name="Abouelleil A."/>
            <person name="Alvarado L."/>
            <person name="Arachchi H.M."/>
            <person name="Berlin A."/>
            <person name="Chapman S.B."/>
            <person name="Gearin G."/>
            <person name="Goldberg J."/>
            <person name="Griggs A."/>
            <person name="Gujja S."/>
            <person name="Hansen M."/>
            <person name="Heiman D."/>
            <person name="Howarth C."/>
            <person name="Larimer J."/>
            <person name="Lui A."/>
            <person name="MacDonald P.J.P."/>
            <person name="McCowen C."/>
            <person name="Montmayeur A."/>
            <person name="Murphy C."/>
            <person name="Neiman D."/>
            <person name="Pearson M."/>
            <person name="Priest M."/>
            <person name="Roberts A."/>
            <person name="Saif S."/>
            <person name="Shea T."/>
            <person name="Sisk P."/>
            <person name="Stolte C."/>
            <person name="Sykes S."/>
            <person name="Wortman J."/>
            <person name="Nusbaum C."/>
            <person name="Birren B."/>
        </authorList>
    </citation>
    <scope>NUCLEOTIDE SEQUENCE [LARGE SCALE GENOMIC DNA]</scope>
    <source>
        <strain evidence="12">H-22</strain>
    </source>
</reference>
<feature type="active site" evidence="9">
    <location>
        <position position="168"/>
    </location>
</feature>
<protein>
    <recommendedName>
        <fullName evidence="9">Pyrrolidone-carboxylate peptidase</fullName>
        <ecNumber evidence="9">3.4.19.3</ecNumber>
    </recommendedName>
    <alternativeName>
        <fullName evidence="9">5-oxoprolyl-peptidase</fullName>
    </alternativeName>
    <alternativeName>
        <fullName evidence="9">Pyroglutamyl-peptidase I</fullName>
        <shortName evidence="9">PGP-I</shortName>
        <shortName evidence="9">Pyrase</shortName>
    </alternativeName>
</protein>
<keyword evidence="8 9" id="KW-0788">Thiol protease</keyword>
<evidence type="ECO:0000256" key="1">
    <source>
        <dbReference type="ARBA" id="ARBA00001770"/>
    </source>
</evidence>
<comment type="caution">
    <text evidence="12">The sequence shown here is derived from an EMBL/GenBank/DDBJ whole genome shotgun (WGS) entry which is preliminary data.</text>
</comment>
<comment type="catalytic activity">
    <reaction evidence="1 9 10">
        <text>Release of an N-terminal pyroglutamyl group from a polypeptide, the second amino acid generally not being Pro.</text>
        <dbReference type="EC" id="3.4.19.3"/>
    </reaction>
</comment>
<comment type="subcellular location">
    <subcellularLocation>
        <location evidence="3 9">Cytoplasm</location>
    </subcellularLocation>
</comment>
<evidence type="ECO:0000256" key="11">
    <source>
        <dbReference type="PROSITE-ProRule" id="PRU10077"/>
    </source>
</evidence>
<feature type="active site" evidence="9 10">
    <location>
        <position position="78"/>
    </location>
</feature>
<dbReference type="PRINTS" id="PR00706">
    <property type="entry name" value="PYROGLUPTASE"/>
</dbReference>
<dbReference type="AlphaFoldDB" id="A0A0E2E464"/>
<dbReference type="PANTHER" id="PTHR23402">
    <property type="entry name" value="PROTEASE FAMILY C15 PYROGLUTAMYL-PEPTIDASE I-RELATED"/>
    <property type="match status" value="1"/>
</dbReference>
<proteinExistence type="inferred from homology"/>
<dbReference type="PROSITE" id="PS01333">
    <property type="entry name" value="PYRASE_GLU"/>
    <property type="match status" value="1"/>
</dbReference>
<evidence type="ECO:0000256" key="8">
    <source>
        <dbReference type="ARBA" id="ARBA00022807"/>
    </source>
</evidence>
<dbReference type="HAMAP" id="MF_00417">
    <property type="entry name" value="Pyrrolid_peptidase"/>
    <property type="match status" value="1"/>
</dbReference>
<evidence type="ECO:0000256" key="6">
    <source>
        <dbReference type="ARBA" id="ARBA00022670"/>
    </source>
</evidence>
<gene>
    <name evidence="9" type="primary">pcp</name>
    <name evidence="12" type="ORF">HMPREF9726_01596</name>
</gene>
<dbReference type="FunFam" id="3.40.630.20:FF:000001">
    <property type="entry name" value="Pyrrolidone-carboxylate peptidase"/>
    <property type="match status" value="1"/>
</dbReference>
<evidence type="ECO:0000256" key="7">
    <source>
        <dbReference type="ARBA" id="ARBA00022801"/>
    </source>
</evidence>
<dbReference type="InterPro" id="IPR033693">
    <property type="entry name" value="PGPEP1_Glu_AS"/>
</dbReference>
<dbReference type="PIRSF" id="PIRSF015592">
    <property type="entry name" value="Prld-crbxl_pptds"/>
    <property type="match status" value="1"/>
</dbReference>